<dbReference type="OrthoDB" id="5851166at2759"/>
<sequence>MEYLNHCSPIDYWHLETIQCAVKMYSFREDRNNCTNHATSSQRGRPLAHTISSNTDIYHTYRPYHNLNQSVYATPSECVNSYQMNRTIHVCEKIDDSFHDISCSQKKKKSRVRIALKELLGKSFRRDSAVDLCGRSAHRSELPKKCHDSVANSRIRYAKVASENAYCARKVDSREDFLLALEFQRDRVRRRNRGPIKLDSSVASKPIEIAKNRKSSDDAFVNSHEWTLSRSVSELRLTSTVLVIIGSAAGLQIRGDVW</sequence>
<reference evidence="2" key="2">
    <citation type="journal article" date="2016" name="Sci. Rep.">
        <title>Dictyocaulus viviparus genome, variome and transcriptome elucidate lungworm biology and support future intervention.</title>
        <authorList>
            <person name="McNulty S.N."/>
            <person name="Strube C."/>
            <person name="Rosa B.A."/>
            <person name="Martin J.C."/>
            <person name="Tyagi R."/>
            <person name="Choi Y.J."/>
            <person name="Wang Q."/>
            <person name="Hallsworth Pepin K."/>
            <person name="Zhang X."/>
            <person name="Ozersky P."/>
            <person name="Wilson R.K."/>
            <person name="Sternberg P.W."/>
            <person name="Gasser R.B."/>
            <person name="Mitreva M."/>
        </authorList>
    </citation>
    <scope>NUCLEOTIDE SEQUENCE [LARGE SCALE GENOMIC DNA]</scope>
    <source>
        <strain evidence="2">HannoverDv2000</strain>
    </source>
</reference>
<organism evidence="1 2">
    <name type="scientific">Dictyocaulus viviparus</name>
    <name type="common">Bovine lungworm</name>
    <dbReference type="NCBI Taxonomy" id="29172"/>
    <lineage>
        <taxon>Eukaryota</taxon>
        <taxon>Metazoa</taxon>
        <taxon>Ecdysozoa</taxon>
        <taxon>Nematoda</taxon>
        <taxon>Chromadorea</taxon>
        <taxon>Rhabditida</taxon>
        <taxon>Rhabditina</taxon>
        <taxon>Rhabditomorpha</taxon>
        <taxon>Strongyloidea</taxon>
        <taxon>Metastrongylidae</taxon>
        <taxon>Dictyocaulus</taxon>
    </lineage>
</organism>
<dbReference type="AlphaFoldDB" id="A0A0D8Y2K7"/>
<evidence type="ECO:0000313" key="1">
    <source>
        <dbReference type="EMBL" id="KJH50244.1"/>
    </source>
</evidence>
<dbReference type="EMBL" id="KN716211">
    <property type="protein sequence ID" value="KJH50244.1"/>
    <property type="molecule type" value="Genomic_DNA"/>
</dbReference>
<accession>A0A0D8Y2K7</accession>
<protein>
    <submittedName>
        <fullName evidence="1">Uncharacterized protein</fullName>
    </submittedName>
</protein>
<reference evidence="1 2" key="1">
    <citation type="submission" date="2013-11" db="EMBL/GenBank/DDBJ databases">
        <title>Draft genome of the bovine lungworm Dictyocaulus viviparus.</title>
        <authorList>
            <person name="Mitreva M."/>
        </authorList>
    </citation>
    <scope>NUCLEOTIDE SEQUENCE [LARGE SCALE GENOMIC DNA]</scope>
    <source>
        <strain evidence="1 2">HannoverDv2000</strain>
    </source>
</reference>
<gene>
    <name evidence="1" type="ORF">DICVIV_03608</name>
</gene>
<name>A0A0D8Y2K7_DICVI</name>
<keyword evidence="2" id="KW-1185">Reference proteome</keyword>
<proteinExistence type="predicted"/>
<evidence type="ECO:0000313" key="2">
    <source>
        <dbReference type="Proteomes" id="UP000053766"/>
    </source>
</evidence>
<dbReference type="Proteomes" id="UP000053766">
    <property type="component" value="Unassembled WGS sequence"/>
</dbReference>